<dbReference type="Gene3D" id="3.30.379.10">
    <property type="entry name" value="Chitobiase/beta-hexosaminidase domain 2-like"/>
    <property type="match status" value="1"/>
</dbReference>
<dbReference type="GO" id="GO:0004563">
    <property type="term" value="F:beta-N-acetylhexosaminidase activity"/>
    <property type="evidence" value="ECO:0007669"/>
    <property type="project" value="UniProtKB-EC"/>
</dbReference>
<keyword evidence="3 5" id="KW-0378">Hydrolase</keyword>
<dbReference type="SUPFAM" id="SSF51445">
    <property type="entry name" value="(Trans)glycosidases"/>
    <property type="match status" value="1"/>
</dbReference>
<gene>
    <name evidence="9" type="ORF">BLNAU_2877</name>
</gene>
<dbReference type="CDD" id="cd06563">
    <property type="entry name" value="GH20_chitobiase-like"/>
    <property type="match status" value="1"/>
</dbReference>
<evidence type="ECO:0000313" key="9">
    <source>
        <dbReference type="EMBL" id="KAK2962217.1"/>
    </source>
</evidence>
<dbReference type="InterPro" id="IPR025705">
    <property type="entry name" value="Beta_hexosaminidase_sua/sub"/>
</dbReference>
<dbReference type="Proteomes" id="UP001281761">
    <property type="component" value="Unassembled WGS sequence"/>
</dbReference>
<name>A0ABQ9YEM9_9EUKA</name>
<comment type="similarity">
    <text evidence="2 5">Belongs to the glycosyl hydrolase 20 family.</text>
</comment>
<organism evidence="9 10">
    <name type="scientific">Blattamonas nauphoetae</name>
    <dbReference type="NCBI Taxonomy" id="2049346"/>
    <lineage>
        <taxon>Eukaryota</taxon>
        <taxon>Metamonada</taxon>
        <taxon>Preaxostyla</taxon>
        <taxon>Oxymonadida</taxon>
        <taxon>Blattamonas</taxon>
    </lineage>
</organism>
<keyword evidence="10" id="KW-1185">Reference proteome</keyword>
<sequence length="567" mass="64183">MILTFAFVSLFSILSADSESATRYPIIPRPVQLEPAEGEFTFSTETRFLIPKGNADLKRATGSLAERLRVAANLDLKVDEYDTFPTEDTKNVVILGLDDTIENKEGYSLLIKDNQIVSKGKTAHGCFHGLTTIRQLLPPQIESKAPVAGITWSVPRCKVVDYPLYSYRGMMLDVCRHFTPKEGVKRYIDLLAYHKMSIFHFHLTEDQGWRIEIKKYPKLTEIGAWRSRANSLYNENDDNSVARQFIGLNDQYGGFFTQEDIKEIVAYATDRFIVVQPELEIPGHATAALAAYPQLGCTGGPYRVITDWGIFSDVFCAKNETFQFLEDVWDEYAALFPGPMYHMGGDECPHENWHRCEHCKLRMKEEGLPTTDNLQAYFVRRQASHLAKLGKRLIGWDEIMDGGLADGAVVMSWRGTHGGTQAAKTGHDAVMTPMSHCYFDFPQATSNDDNESSERGGFVNPNGRGMNSIPNSINLQLVYGFEPCSSSEKDENVRKHIIGGQCNVWTEHLPAQSNIDYNVFPRLASMSEALWTNKERKEYSHFQDRLNEIIKAYDVLGINYCKMQLKK</sequence>
<evidence type="ECO:0000256" key="4">
    <source>
        <dbReference type="ARBA" id="ARBA00023295"/>
    </source>
</evidence>
<dbReference type="PRINTS" id="PR00738">
    <property type="entry name" value="GLHYDRLASE20"/>
</dbReference>
<feature type="signal peptide" evidence="6">
    <location>
        <begin position="1"/>
        <end position="18"/>
    </location>
</feature>
<dbReference type="Pfam" id="PF02838">
    <property type="entry name" value="Glyco_hydro_20b"/>
    <property type="match status" value="1"/>
</dbReference>
<evidence type="ECO:0000256" key="3">
    <source>
        <dbReference type="ARBA" id="ARBA00022801"/>
    </source>
</evidence>
<dbReference type="PANTHER" id="PTHR22600">
    <property type="entry name" value="BETA-HEXOSAMINIDASE"/>
    <property type="match status" value="1"/>
</dbReference>
<dbReference type="Gene3D" id="3.20.20.80">
    <property type="entry name" value="Glycosidases"/>
    <property type="match status" value="1"/>
</dbReference>
<keyword evidence="4 5" id="KW-0326">Glycosidase</keyword>
<accession>A0ABQ9YEM9</accession>
<evidence type="ECO:0000256" key="5">
    <source>
        <dbReference type="PIRNR" id="PIRNR001093"/>
    </source>
</evidence>
<dbReference type="InterPro" id="IPR029018">
    <property type="entry name" value="Hex-like_dom2"/>
</dbReference>
<evidence type="ECO:0000259" key="8">
    <source>
        <dbReference type="Pfam" id="PF02838"/>
    </source>
</evidence>
<comment type="catalytic activity">
    <reaction evidence="1 5">
        <text>Hydrolysis of terminal non-reducing N-acetyl-D-hexosamine residues in N-acetyl-beta-D-hexosaminides.</text>
        <dbReference type="EC" id="3.2.1.52"/>
    </reaction>
</comment>
<dbReference type="PIRSF" id="PIRSF001093">
    <property type="entry name" value="B-hxosamndse_ab_euk"/>
    <property type="match status" value="1"/>
</dbReference>
<dbReference type="InterPro" id="IPR015882">
    <property type="entry name" value="HEX_bac_N"/>
</dbReference>
<evidence type="ECO:0000259" key="7">
    <source>
        <dbReference type="Pfam" id="PF00728"/>
    </source>
</evidence>
<keyword evidence="6" id="KW-0732">Signal</keyword>
<evidence type="ECO:0000256" key="6">
    <source>
        <dbReference type="SAM" id="SignalP"/>
    </source>
</evidence>
<reference evidence="9 10" key="1">
    <citation type="journal article" date="2022" name="bioRxiv">
        <title>Genomics of Preaxostyla Flagellates Illuminates Evolutionary Transitions and the Path Towards Mitochondrial Loss.</title>
        <authorList>
            <person name="Novak L.V.F."/>
            <person name="Treitli S.C."/>
            <person name="Pyrih J."/>
            <person name="Halakuc P."/>
            <person name="Pipaliya S.V."/>
            <person name="Vacek V."/>
            <person name="Brzon O."/>
            <person name="Soukal P."/>
            <person name="Eme L."/>
            <person name="Dacks J.B."/>
            <person name="Karnkowska A."/>
            <person name="Elias M."/>
            <person name="Hampl V."/>
        </authorList>
    </citation>
    <scope>NUCLEOTIDE SEQUENCE [LARGE SCALE GENOMIC DNA]</scope>
    <source>
        <strain evidence="9">NAU3</strain>
        <tissue evidence="9">Gut</tissue>
    </source>
</reference>
<protein>
    <recommendedName>
        <fullName evidence="5">Beta-hexosaminidase</fullName>
        <ecNumber evidence="5">3.2.1.52</ecNumber>
    </recommendedName>
</protein>
<feature type="domain" description="Glycoside hydrolase family 20 catalytic" evidence="7">
    <location>
        <begin position="165"/>
        <end position="533"/>
    </location>
</feature>
<evidence type="ECO:0000256" key="1">
    <source>
        <dbReference type="ARBA" id="ARBA00001231"/>
    </source>
</evidence>
<evidence type="ECO:0000256" key="2">
    <source>
        <dbReference type="ARBA" id="ARBA00006285"/>
    </source>
</evidence>
<comment type="caution">
    <text evidence="9">The sequence shown here is derived from an EMBL/GenBank/DDBJ whole genome shotgun (WGS) entry which is preliminary data.</text>
</comment>
<feature type="chain" id="PRO_5046891388" description="Beta-hexosaminidase" evidence="6">
    <location>
        <begin position="19"/>
        <end position="567"/>
    </location>
</feature>
<dbReference type="SUPFAM" id="SSF55545">
    <property type="entry name" value="beta-N-acetylhexosaminidase-like domain"/>
    <property type="match status" value="1"/>
</dbReference>
<dbReference type="EC" id="3.2.1.52" evidence="5"/>
<evidence type="ECO:0000313" key="10">
    <source>
        <dbReference type="Proteomes" id="UP001281761"/>
    </source>
</evidence>
<dbReference type="InterPro" id="IPR015883">
    <property type="entry name" value="Glyco_hydro_20_cat"/>
</dbReference>
<proteinExistence type="inferred from homology"/>
<dbReference type="InterPro" id="IPR017853">
    <property type="entry name" value="GH"/>
</dbReference>
<dbReference type="EMBL" id="JARBJD010000012">
    <property type="protein sequence ID" value="KAK2962217.1"/>
    <property type="molecule type" value="Genomic_DNA"/>
</dbReference>
<dbReference type="Pfam" id="PF00728">
    <property type="entry name" value="Glyco_hydro_20"/>
    <property type="match status" value="1"/>
</dbReference>
<dbReference type="PANTHER" id="PTHR22600:SF57">
    <property type="entry name" value="BETA-N-ACETYLHEXOSAMINIDASE"/>
    <property type="match status" value="1"/>
</dbReference>
<feature type="domain" description="Beta-hexosaminidase bacterial type N-terminal" evidence="8">
    <location>
        <begin position="24"/>
        <end position="162"/>
    </location>
</feature>